<comment type="caution">
    <text evidence="9">The sequence shown here is derived from an EMBL/GenBank/DDBJ whole genome shotgun (WGS) entry which is preliminary data.</text>
</comment>
<dbReference type="InterPro" id="IPR010737">
    <property type="entry name" value="4-carb_acid_sugar_kinase_N"/>
</dbReference>
<evidence type="ECO:0000256" key="3">
    <source>
        <dbReference type="ARBA" id="ARBA00022741"/>
    </source>
</evidence>
<evidence type="ECO:0000256" key="5">
    <source>
        <dbReference type="ARBA" id="ARBA00022840"/>
    </source>
</evidence>
<sequence>MLKYSDLQWKDGLDPRAIQLLLKEEAEKDGHKIVVLDDDPTGIQTVHDVPVYTDWSYESIRQGFLEPGKMFFILTNSRSFSRPQTIRAHGEIGRRLAAVSKELGIAFAVVNRGDSTLRGHFPLETQTLRETLGEQMGEEIHGEVICPFFAEGGRFTMDNVHYVKEGEWLVPAGETEFANDKTFGYRSSDLREYIEEKTGGTDKKEDVICISAQQLRSVDIDGVEQMLMNAGGFDKVVVNALTSLEIKVFCIALYRAMAKGKRFLFSTAAGFVKEFAAVEDREFLTGRELVPKGRMGGGLVVVGSHTRKTTAQLECLRELPNIRLMEFDSDQVLDPAAMEEEIASVVRREEACIRQGITAVVYTKRRLLSVKGDTGEQALERSVKISEAVQQLVGRVQEPPAFIVAKGGITSSDIGTKALGVKRAWVQGQVRPGIPVWRTGPESRFPHIPYVIFPGNVGEDHTLRDVLQVLMEPWS</sequence>
<gene>
    <name evidence="9" type="ORF">HMPREF9470_01789</name>
</gene>
<keyword evidence="5" id="KW-0067">ATP-binding</keyword>
<dbReference type="AlphaFoldDB" id="A0A0J9EYA4"/>
<keyword evidence="4" id="KW-0418">Kinase</keyword>
<dbReference type="Gene3D" id="3.40.50.10840">
    <property type="entry name" value="Putative sugar-binding, N-terminal domain"/>
    <property type="match status" value="1"/>
</dbReference>
<dbReference type="InterPro" id="IPR042213">
    <property type="entry name" value="NBD_C_sf"/>
</dbReference>
<evidence type="ECO:0000256" key="2">
    <source>
        <dbReference type="ARBA" id="ARBA00022679"/>
    </source>
</evidence>
<dbReference type="GeneID" id="93164393"/>
<keyword evidence="3" id="KW-0547">Nucleotide-binding</keyword>
<evidence type="ECO:0000256" key="6">
    <source>
        <dbReference type="ARBA" id="ARBA00023277"/>
    </source>
</evidence>
<keyword evidence="2" id="KW-0808">Transferase</keyword>
<dbReference type="Pfam" id="PF07005">
    <property type="entry name" value="SBD_N"/>
    <property type="match status" value="1"/>
</dbReference>
<accession>A0A0J9EYA4</accession>
<feature type="domain" description="Four-carbon acid sugar kinase N-terminal" evidence="7">
    <location>
        <begin position="33"/>
        <end position="274"/>
    </location>
</feature>
<evidence type="ECO:0000259" key="8">
    <source>
        <dbReference type="Pfam" id="PF17042"/>
    </source>
</evidence>
<dbReference type="SUPFAM" id="SSF142764">
    <property type="entry name" value="YgbK-like"/>
    <property type="match status" value="1"/>
</dbReference>
<evidence type="ECO:0000259" key="7">
    <source>
        <dbReference type="Pfam" id="PF07005"/>
    </source>
</evidence>
<comment type="similarity">
    <text evidence="1">Belongs to the four-carbon acid sugar kinase family.</text>
</comment>
<evidence type="ECO:0008006" key="11">
    <source>
        <dbReference type="Google" id="ProtNLM"/>
    </source>
</evidence>
<feature type="domain" description="Four-carbon acid sugar kinase nucleotide binding" evidence="8">
    <location>
        <begin position="299"/>
        <end position="463"/>
    </location>
</feature>
<dbReference type="Gene3D" id="3.40.980.20">
    <property type="entry name" value="Four-carbon acid sugar kinase, nucleotide binding domain"/>
    <property type="match status" value="1"/>
</dbReference>
<dbReference type="EMBL" id="ADLK01000017">
    <property type="protein sequence ID" value="KMW20945.1"/>
    <property type="molecule type" value="Genomic_DNA"/>
</dbReference>
<evidence type="ECO:0000256" key="4">
    <source>
        <dbReference type="ARBA" id="ARBA00022777"/>
    </source>
</evidence>
<dbReference type="InterPro" id="IPR031475">
    <property type="entry name" value="NBD_C"/>
</dbReference>
<dbReference type="InterPro" id="IPR037051">
    <property type="entry name" value="4-carb_acid_sugar_kinase_N_sf"/>
</dbReference>
<dbReference type="PATRIC" id="fig|742734.4.peg.1919"/>
<dbReference type="RefSeq" id="WP_048929691.1">
    <property type="nucleotide sequence ID" value="NZ_KQ235877.1"/>
</dbReference>
<evidence type="ECO:0000313" key="9">
    <source>
        <dbReference type="EMBL" id="KMW20945.1"/>
    </source>
</evidence>
<evidence type="ECO:0000313" key="10">
    <source>
        <dbReference type="Proteomes" id="UP000037392"/>
    </source>
</evidence>
<keyword evidence="6" id="KW-0119">Carbohydrate metabolism</keyword>
<protein>
    <recommendedName>
        <fullName evidence="11">Hydroxyacid dehydrogenase</fullName>
    </recommendedName>
</protein>
<dbReference type="OrthoDB" id="153193at2"/>
<dbReference type="Proteomes" id="UP000037392">
    <property type="component" value="Unassembled WGS sequence"/>
</dbReference>
<dbReference type="GO" id="GO:0005524">
    <property type="term" value="F:ATP binding"/>
    <property type="evidence" value="ECO:0007669"/>
    <property type="project" value="UniProtKB-KW"/>
</dbReference>
<dbReference type="Pfam" id="PF17042">
    <property type="entry name" value="NBD_C"/>
    <property type="match status" value="1"/>
</dbReference>
<name>A0A0J9EYA4_9FIRM</name>
<evidence type="ECO:0000256" key="1">
    <source>
        <dbReference type="ARBA" id="ARBA00005715"/>
    </source>
</evidence>
<proteinExistence type="inferred from homology"/>
<organism evidence="9 10">
    <name type="scientific">[Clostridium] citroniae WAL-19142</name>
    <dbReference type="NCBI Taxonomy" id="742734"/>
    <lineage>
        <taxon>Bacteria</taxon>
        <taxon>Bacillati</taxon>
        <taxon>Bacillota</taxon>
        <taxon>Clostridia</taxon>
        <taxon>Lachnospirales</taxon>
        <taxon>Lachnospiraceae</taxon>
        <taxon>Enterocloster</taxon>
    </lineage>
</organism>
<dbReference type="GO" id="GO:0016301">
    <property type="term" value="F:kinase activity"/>
    <property type="evidence" value="ECO:0007669"/>
    <property type="project" value="UniProtKB-KW"/>
</dbReference>
<reference evidence="9 10" key="1">
    <citation type="submission" date="2011-04" db="EMBL/GenBank/DDBJ databases">
        <title>The Genome Sequence of Clostridium citroniae WAL-19142.</title>
        <authorList>
            <consortium name="The Broad Institute Genome Sequencing Platform"/>
            <person name="Earl A."/>
            <person name="Ward D."/>
            <person name="Feldgarden M."/>
            <person name="Gevers D."/>
            <person name="Warren Y.A."/>
            <person name="Tyrrell K.L."/>
            <person name="Citron D.M."/>
            <person name="Goldstein E.J."/>
            <person name="Daigneault M."/>
            <person name="Allen-Vercoe E."/>
            <person name="Young S.K."/>
            <person name="Zeng Q."/>
            <person name="Gargeya S."/>
            <person name="Fitzgerald M."/>
            <person name="Haas B."/>
            <person name="Abouelleil A."/>
            <person name="Alvarado L."/>
            <person name="Arachchi H.M."/>
            <person name="Berlin A."/>
            <person name="Brown A."/>
            <person name="Chapman S.B."/>
            <person name="Chen Z."/>
            <person name="Dunbar C."/>
            <person name="Freedman E."/>
            <person name="Gearin G."/>
            <person name="Gellesch M."/>
            <person name="Goldberg J."/>
            <person name="Griggs A."/>
            <person name="Gujja S."/>
            <person name="Heilman E.R."/>
            <person name="Heiman D."/>
            <person name="Howarth C."/>
            <person name="Larson L."/>
            <person name="Lui A."/>
            <person name="MacDonald P.J."/>
            <person name="Mehta T."/>
            <person name="Montmayeur A."/>
            <person name="Murphy C."/>
            <person name="Neiman D."/>
            <person name="Pearson M."/>
            <person name="Priest M."/>
            <person name="Roberts A."/>
            <person name="Saif S."/>
            <person name="Shea T."/>
            <person name="Shenoy N."/>
            <person name="Sisk P."/>
            <person name="Stolte C."/>
            <person name="Sykes S."/>
            <person name="White J."/>
            <person name="Yandava C."/>
            <person name="Wortman J."/>
            <person name="Nusbaum C."/>
            <person name="Birren B."/>
        </authorList>
    </citation>
    <scope>NUCLEOTIDE SEQUENCE [LARGE SCALE GENOMIC DNA]</scope>
    <source>
        <strain evidence="9 10">WAL-19142</strain>
    </source>
</reference>